<feature type="transmembrane region" description="Helical" evidence="1">
    <location>
        <begin position="42"/>
        <end position="66"/>
    </location>
</feature>
<evidence type="ECO:0000313" key="3">
    <source>
        <dbReference type="Proteomes" id="UP000284006"/>
    </source>
</evidence>
<reference evidence="2 3" key="1">
    <citation type="submission" date="2018-09" db="EMBL/GenBank/DDBJ databases">
        <authorList>
            <person name="Zhu H."/>
        </authorList>
    </citation>
    <scope>NUCLEOTIDE SEQUENCE [LARGE SCALE GENOMIC DNA]</scope>
    <source>
        <strain evidence="2 3">K1S02-61</strain>
    </source>
</reference>
<dbReference type="AlphaFoldDB" id="A0A418XFY4"/>
<dbReference type="Proteomes" id="UP000284006">
    <property type="component" value="Unassembled WGS sequence"/>
</dbReference>
<protein>
    <recommendedName>
        <fullName evidence="4">DUF4760 domain-containing protein</fullName>
    </recommendedName>
</protein>
<keyword evidence="1" id="KW-0812">Transmembrane</keyword>
<dbReference type="EMBL" id="QYUP01000149">
    <property type="protein sequence ID" value="RJG11372.1"/>
    <property type="molecule type" value="Genomic_DNA"/>
</dbReference>
<name>A0A418XFY4_9BURK</name>
<evidence type="ECO:0000256" key="1">
    <source>
        <dbReference type="SAM" id="Phobius"/>
    </source>
</evidence>
<organism evidence="2 3">
    <name type="scientific">Massilia cavernae</name>
    <dbReference type="NCBI Taxonomy" id="2320864"/>
    <lineage>
        <taxon>Bacteria</taxon>
        <taxon>Pseudomonadati</taxon>
        <taxon>Pseudomonadota</taxon>
        <taxon>Betaproteobacteria</taxon>
        <taxon>Burkholderiales</taxon>
        <taxon>Oxalobacteraceae</taxon>
        <taxon>Telluria group</taxon>
        <taxon>Massilia</taxon>
    </lineage>
</organism>
<keyword evidence="3" id="KW-1185">Reference proteome</keyword>
<feature type="transmembrane region" description="Helical" evidence="1">
    <location>
        <begin position="7"/>
        <end position="30"/>
    </location>
</feature>
<gene>
    <name evidence="2" type="ORF">D3872_19785</name>
</gene>
<evidence type="ECO:0000313" key="2">
    <source>
        <dbReference type="EMBL" id="RJG11372.1"/>
    </source>
</evidence>
<accession>A0A418XFY4</accession>
<proteinExistence type="predicted"/>
<sequence length="217" mass="24226">MATTKRLGYVGLGAAVVVALLLPIAALIWQFGFEISGKPEDWAQTATVLSGAYGPLLSLLTLGVLFMQVRLQRQTSDHVFEQAFVQTARTDIEFFLVKIDAALDAPTEGGGTARERLLAAFARRTLDELKSEALRQEALRLHASNPQLYSTWTSIYTILISLSWYKNTTYGFHFYTPVQKIVAIVPMKVGAALDNYIWCHSQGELRTEYQFSTILMN</sequence>
<evidence type="ECO:0008006" key="4">
    <source>
        <dbReference type="Google" id="ProtNLM"/>
    </source>
</evidence>
<keyword evidence="1" id="KW-0472">Membrane</keyword>
<dbReference type="RefSeq" id="WP_119812426.1">
    <property type="nucleotide sequence ID" value="NZ_QYUP01000149.1"/>
</dbReference>
<keyword evidence="1" id="KW-1133">Transmembrane helix</keyword>
<comment type="caution">
    <text evidence="2">The sequence shown here is derived from an EMBL/GenBank/DDBJ whole genome shotgun (WGS) entry which is preliminary data.</text>
</comment>